<dbReference type="GO" id="GO:0001561">
    <property type="term" value="P:fatty acid alpha-oxidation"/>
    <property type="evidence" value="ECO:0007669"/>
    <property type="project" value="TreeGrafter"/>
</dbReference>
<comment type="cofactor">
    <cofactor evidence="1">
        <name>FMN</name>
        <dbReference type="ChEBI" id="CHEBI:58210"/>
    </cofactor>
</comment>
<feature type="binding site" evidence="5">
    <location>
        <position position="116"/>
    </location>
    <ligand>
        <name>FMN</name>
        <dbReference type="ChEBI" id="CHEBI:58210"/>
    </ligand>
</feature>
<evidence type="ECO:0000256" key="1">
    <source>
        <dbReference type="ARBA" id="ARBA00001917"/>
    </source>
</evidence>
<keyword evidence="9" id="KW-1185">Reference proteome</keyword>
<protein>
    <submittedName>
        <fullName evidence="8">Hydroxyacid oxidase 1</fullName>
    </submittedName>
</protein>
<comment type="caution">
    <text evidence="8">The sequence shown here is derived from an EMBL/GenBank/DDBJ whole genome shotgun (WGS) entry which is preliminary data.</text>
</comment>
<evidence type="ECO:0000256" key="5">
    <source>
        <dbReference type="PIRSR" id="PIRSR000138-2"/>
    </source>
</evidence>
<dbReference type="InterPro" id="IPR012133">
    <property type="entry name" value="Alpha-hydoxy_acid_DH_FMN"/>
</dbReference>
<dbReference type="CDD" id="cd02809">
    <property type="entry name" value="alpha_hydroxyacid_oxid_FMN"/>
    <property type="match status" value="1"/>
</dbReference>
<evidence type="ECO:0000313" key="9">
    <source>
        <dbReference type="Proteomes" id="UP001152320"/>
    </source>
</evidence>
<feature type="compositionally biased region" description="Basic and acidic residues" evidence="6">
    <location>
        <begin position="160"/>
        <end position="172"/>
    </location>
</feature>
<evidence type="ECO:0000256" key="3">
    <source>
        <dbReference type="ARBA" id="ARBA00024042"/>
    </source>
</evidence>
<feature type="region of interest" description="Disordered" evidence="6">
    <location>
        <begin position="153"/>
        <end position="175"/>
    </location>
</feature>
<evidence type="ECO:0000313" key="8">
    <source>
        <dbReference type="EMBL" id="KAJ8027445.1"/>
    </source>
</evidence>
<feature type="binding site" evidence="5">
    <location>
        <position position="118"/>
    </location>
    <ligand>
        <name>glyoxylate</name>
        <dbReference type="ChEBI" id="CHEBI:36655"/>
    </ligand>
</feature>
<feature type="binding site" evidence="5">
    <location>
        <position position="256"/>
    </location>
    <ligand>
        <name>glyoxylate</name>
        <dbReference type="ChEBI" id="CHEBI:36655"/>
    </ligand>
</feature>
<evidence type="ECO:0000256" key="2">
    <source>
        <dbReference type="ARBA" id="ARBA00023002"/>
    </source>
</evidence>
<keyword evidence="5" id="KW-0288">FMN</keyword>
<dbReference type="PANTHER" id="PTHR10578:SF149">
    <property type="entry name" value="2-HYDROXYACID OXIDASE 2"/>
    <property type="match status" value="1"/>
</dbReference>
<keyword evidence="2" id="KW-0560">Oxidoreductase</keyword>
<feature type="binding site" evidence="5">
    <location>
        <begin position="285"/>
        <end position="289"/>
    </location>
    <ligand>
        <name>FMN</name>
        <dbReference type="ChEBI" id="CHEBI:58210"/>
    </ligand>
</feature>
<feature type="binding site" evidence="5">
    <location>
        <position position="229"/>
    </location>
    <ligand>
        <name>FMN</name>
        <dbReference type="ChEBI" id="CHEBI:58210"/>
    </ligand>
</feature>
<dbReference type="OrthoDB" id="25826at2759"/>
<comment type="similarity">
    <text evidence="3">Belongs to the FMN-dependent alpha-hydroxy acid dehydrogenase family.</text>
</comment>
<dbReference type="InterPro" id="IPR000262">
    <property type="entry name" value="FMN-dep_DH"/>
</dbReference>
<feature type="domain" description="FMN hydroxy acid dehydrogenase" evidence="7">
    <location>
        <begin position="1"/>
        <end position="352"/>
    </location>
</feature>
<evidence type="ECO:0000256" key="4">
    <source>
        <dbReference type="PIRSR" id="PIRSR000138-1"/>
    </source>
</evidence>
<dbReference type="GO" id="GO:0010181">
    <property type="term" value="F:FMN binding"/>
    <property type="evidence" value="ECO:0007669"/>
    <property type="project" value="InterPro"/>
</dbReference>
<evidence type="ECO:0000256" key="6">
    <source>
        <dbReference type="SAM" id="MobiDB-lite"/>
    </source>
</evidence>
<organism evidence="8 9">
    <name type="scientific">Holothuria leucospilota</name>
    <name type="common">Black long sea cucumber</name>
    <name type="synonym">Mertensiothuria leucospilota</name>
    <dbReference type="NCBI Taxonomy" id="206669"/>
    <lineage>
        <taxon>Eukaryota</taxon>
        <taxon>Metazoa</taxon>
        <taxon>Echinodermata</taxon>
        <taxon>Eleutherozoa</taxon>
        <taxon>Echinozoa</taxon>
        <taxon>Holothuroidea</taxon>
        <taxon>Aspidochirotacea</taxon>
        <taxon>Aspidochirotida</taxon>
        <taxon>Holothuriidae</taxon>
        <taxon>Holothuria</taxon>
    </lineage>
</organism>
<feature type="binding site" evidence="5">
    <location>
        <begin position="308"/>
        <end position="309"/>
    </location>
    <ligand>
        <name>FMN</name>
        <dbReference type="ChEBI" id="CHEBI:58210"/>
    </ligand>
</feature>
<sequence>MKQTTQLHDPYTVISFSRQLSNVCFYFRYRFQPRILSARDVKDRTTTTLLGASVRIPICISPTAAQYSVAPPKGDILTGLATLKEGSLMVLSSHADVTIENFASEVCPSDGVFWAQTYLFRDRRNTLHVVKNAERLGFRAIMVTVDSPTDFTATSGRSDVTAEHLDPTDRDSAPNIKFLHGKKRENRNYTEDEMWSGNSGAGEIETFCHPTWEDFYWLKSQTKLPIVIKGILSAHAAREAVKAGVGGILVSAHGGRQLEGSPASLDALVEVVDAVRGSNVEIYMDGGVRSGTDVLKALALGARAVFIGRPAIWGLAVNVRRYTILGIDIVTSVVSSICVHHRYTLNKGTVFS</sequence>
<dbReference type="PIRSF" id="PIRSF000138">
    <property type="entry name" value="Al-hdrx_acd_dh"/>
    <property type="match status" value="1"/>
</dbReference>
<accession>A0A9Q1BIX4</accession>
<dbReference type="InterPro" id="IPR037396">
    <property type="entry name" value="FMN_HAD"/>
</dbReference>
<dbReference type="EMBL" id="JAIZAY010000016">
    <property type="protein sequence ID" value="KAJ8027445.1"/>
    <property type="molecule type" value="Genomic_DNA"/>
</dbReference>
<dbReference type="PROSITE" id="PS51349">
    <property type="entry name" value="FMN_HYDROXY_ACID_DH_2"/>
    <property type="match status" value="1"/>
</dbReference>
<dbReference type="Proteomes" id="UP001152320">
    <property type="component" value="Chromosome 16"/>
</dbReference>
<dbReference type="GO" id="GO:0003973">
    <property type="term" value="F:(S)-2-hydroxy-acid oxidase activity"/>
    <property type="evidence" value="ECO:0007669"/>
    <property type="project" value="TreeGrafter"/>
</dbReference>
<feature type="binding site" evidence="5">
    <location>
        <position position="92"/>
    </location>
    <ligand>
        <name>FMN</name>
        <dbReference type="ChEBI" id="CHEBI:58210"/>
    </ligand>
</feature>
<dbReference type="PANTHER" id="PTHR10578">
    <property type="entry name" value="S -2-HYDROXY-ACID OXIDASE-RELATED"/>
    <property type="match status" value="1"/>
</dbReference>
<feature type="binding site" evidence="5">
    <location>
        <begin position="62"/>
        <end position="64"/>
    </location>
    <ligand>
        <name>FMN</name>
        <dbReference type="ChEBI" id="CHEBI:58210"/>
    </ligand>
</feature>
<gene>
    <name evidence="8" type="ORF">HOLleu_32590</name>
</gene>
<dbReference type="Gene3D" id="3.20.20.70">
    <property type="entry name" value="Aldolase class I"/>
    <property type="match status" value="1"/>
</dbReference>
<reference evidence="8" key="1">
    <citation type="submission" date="2021-10" db="EMBL/GenBank/DDBJ databases">
        <title>Tropical sea cucumber genome reveals ecological adaptation and Cuvierian tubules defense mechanism.</title>
        <authorList>
            <person name="Chen T."/>
        </authorList>
    </citation>
    <scope>NUCLEOTIDE SEQUENCE</scope>
    <source>
        <strain evidence="8">Nanhai2018</strain>
        <tissue evidence="8">Muscle</tissue>
    </source>
</reference>
<evidence type="ECO:0000259" key="7">
    <source>
        <dbReference type="PROSITE" id="PS51349"/>
    </source>
</evidence>
<proteinExistence type="inferred from homology"/>
<feature type="binding site" evidence="5">
    <location>
        <position position="144"/>
    </location>
    <ligand>
        <name>FMN</name>
        <dbReference type="ChEBI" id="CHEBI:58210"/>
    </ligand>
</feature>
<dbReference type="SUPFAM" id="SSF51395">
    <property type="entry name" value="FMN-linked oxidoreductases"/>
    <property type="match status" value="1"/>
</dbReference>
<feature type="active site" description="Proton acceptor" evidence="4">
    <location>
        <position position="253"/>
    </location>
</feature>
<feature type="binding site" evidence="5">
    <location>
        <position position="251"/>
    </location>
    <ligand>
        <name>FMN</name>
        <dbReference type="ChEBI" id="CHEBI:58210"/>
    </ligand>
</feature>
<dbReference type="InterPro" id="IPR013785">
    <property type="entry name" value="Aldolase_TIM"/>
</dbReference>
<dbReference type="AlphaFoldDB" id="A0A9Q1BIX4"/>
<keyword evidence="5" id="KW-0285">Flavoprotein</keyword>
<name>A0A9Q1BIX4_HOLLE</name>
<dbReference type="Pfam" id="PF01070">
    <property type="entry name" value="FMN_dh"/>
    <property type="match status" value="1"/>
</dbReference>
<feature type="binding site" evidence="5">
    <location>
        <position position="253"/>
    </location>
    <ligand>
        <name>glyoxylate</name>
        <dbReference type="ChEBI" id="CHEBI:36655"/>
    </ligand>
</feature>
<dbReference type="GO" id="GO:0005782">
    <property type="term" value="C:peroxisomal matrix"/>
    <property type="evidence" value="ECO:0007669"/>
    <property type="project" value="TreeGrafter"/>
</dbReference>